<evidence type="ECO:0000256" key="1">
    <source>
        <dbReference type="ARBA" id="ARBA00004651"/>
    </source>
</evidence>
<comment type="subcellular location">
    <subcellularLocation>
        <location evidence="1">Cell membrane</location>
        <topology evidence="1">Multi-pass membrane protein</topology>
    </subcellularLocation>
</comment>
<evidence type="ECO:0000256" key="6">
    <source>
        <dbReference type="SAM" id="Phobius"/>
    </source>
</evidence>
<keyword evidence="2" id="KW-1003">Cell membrane</keyword>
<dbReference type="InterPro" id="IPR005171">
    <property type="entry name" value="Cyt_c_oxidase_su4_prok"/>
</dbReference>
<dbReference type="Proteomes" id="UP001651690">
    <property type="component" value="Unassembled WGS sequence"/>
</dbReference>
<proteinExistence type="predicted"/>
<accession>A0ABT1M8L7</accession>
<keyword evidence="5 6" id="KW-0472">Membrane</keyword>
<keyword evidence="8" id="KW-1185">Reference proteome</keyword>
<feature type="transmembrane region" description="Helical" evidence="6">
    <location>
        <begin position="12"/>
        <end position="30"/>
    </location>
</feature>
<dbReference type="EMBL" id="JANDBD010000012">
    <property type="protein sequence ID" value="MCP9275516.1"/>
    <property type="molecule type" value="Genomic_DNA"/>
</dbReference>
<evidence type="ECO:0000313" key="8">
    <source>
        <dbReference type="Proteomes" id="UP001651690"/>
    </source>
</evidence>
<sequence>MTSPPSYRRTHLTLVWALLTVVTVASWLTARDGGATHVVNATVTVVVLLIAAVKTQLVIWHFMEVRHSPTWLRVTTMSWLVVLFALLLGIYFAAT</sequence>
<evidence type="ECO:0000256" key="3">
    <source>
        <dbReference type="ARBA" id="ARBA00022692"/>
    </source>
</evidence>
<organism evidence="7 8">
    <name type="scientific">Mycolicibacterium arenosum</name>
    <dbReference type="NCBI Taxonomy" id="2952157"/>
    <lineage>
        <taxon>Bacteria</taxon>
        <taxon>Bacillati</taxon>
        <taxon>Actinomycetota</taxon>
        <taxon>Actinomycetes</taxon>
        <taxon>Mycobacteriales</taxon>
        <taxon>Mycobacteriaceae</taxon>
        <taxon>Mycolicibacterium</taxon>
    </lineage>
</organism>
<protein>
    <submittedName>
        <fullName evidence="7">Cytochrome C oxidase subunit IV family protein</fullName>
    </submittedName>
</protein>
<evidence type="ECO:0000313" key="7">
    <source>
        <dbReference type="EMBL" id="MCP9275516.1"/>
    </source>
</evidence>
<dbReference type="Pfam" id="PF03626">
    <property type="entry name" value="COX4_pro"/>
    <property type="match status" value="1"/>
</dbReference>
<evidence type="ECO:0000256" key="5">
    <source>
        <dbReference type="ARBA" id="ARBA00023136"/>
    </source>
</evidence>
<keyword evidence="3 6" id="KW-0812">Transmembrane</keyword>
<name>A0ABT1M8L7_9MYCO</name>
<dbReference type="RefSeq" id="WP_255063379.1">
    <property type="nucleotide sequence ID" value="NZ_JANDBD010000012.1"/>
</dbReference>
<reference evidence="7 8" key="1">
    <citation type="submission" date="2022-06" db="EMBL/GenBank/DDBJ databases">
        <title>Mycolicibacterium sp. CAU 1645 isolated from seawater.</title>
        <authorList>
            <person name="Kim W."/>
        </authorList>
    </citation>
    <scope>NUCLEOTIDE SEQUENCE [LARGE SCALE GENOMIC DNA]</scope>
    <source>
        <strain evidence="7 8">CAU 1645</strain>
    </source>
</reference>
<keyword evidence="4 6" id="KW-1133">Transmembrane helix</keyword>
<feature type="transmembrane region" description="Helical" evidence="6">
    <location>
        <begin position="74"/>
        <end position="94"/>
    </location>
</feature>
<evidence type="ECO:0000256" key="4">
    <source>
        <dbReference type="ARBA" id="ARBA00022989"/>
    </source>
</evidence>
<gene>
    <name evidence="7" type="ORF">NM203_25325</name>
</gene>
<comment type="caution">
    <text evidence="7">The sequence shown here is derived from an EMBL/GenBank/DDBJ whole genome shotgun (WGS) entry which is preliminary data.</text>
</comment>
<evidence type="ECO:0000256" key="2">
    <source>
        <dbReference type="ARBA" id="ARBA00022475"/>
    </source>
</evidence>
<feature type="transmembrane region" description="Helical" evidence="6">
    <location>
        <begin position="42"/>
        <end position="62"/>
    </location>
</feature>